<accession>A0A4R8I6U4</accession>
<evidence type="ECO:0000313" key="3">
    <source>
        <dbReference type="Proteomes" id="UP000295313"/>
    </source>
</evidence>
<keyword evidence="3" id="KW-1185">Reference proteome</keyword>
<reference evidence="2 3" key="1">
    <citation type="submission" date="2019-03" db="EMBL/GenBank/DDBJ databases">
        <title>Genomic Encyclopedia of Type Strains, Phase III (KMG-III): the genomes of soil and plant-associated and newly described type strains.</title>
        <authorList>
            <person name="Whitman W."/>
        </authorList>
    </citation>
    <scope>NUCLEOTIDE SEQUENCE [LARGE SCALE GENOMIC DNA]</scope>
    <source>
        <strain evidence="2 3">CGMCC 1.12802</strain>
    </source>
</reference>
<keyword evidence="1" id="KW-0732">Signal</keyword>
<protein>
    <recommendedName>
        <fullName evidence="4">DUF4252 domain-containing protein</fullName>
    </recommendedName>
</protein>
<name>A0A4R8I6U4_9FLAO</name>
<proteinExistence type="predicted"/>
<organism evidence="2 3">
    <name type="scientific">Epilithonimonas xixisoli</name>
    <dbReference type="NCBI Taxonomy" id="1476462"/>
    <lineage>
        <taxon>Bacteria</taxon>
        <taxon>Pseudomonadati</taxon>
        <taxon>Bacteroidota</taxon>
        <taxon>Flavobacteriia</taxon>
        <taxon>Flavobacteriales</taxon>
        <taxon>Weeksellaceae</taxon>
        <taxon>Chryseobacterium group</taxon>
        <taxon>Epilithonimonas</taxon>
    </lineage>
</organism>
<dbReference type="Proteomes" id="UP000295313">
    <property type="component" value="Unassembled WGS sequence"/>
</dbReference>
<evidence type="ECO:0000313" key="2">
    <source>
        <dbReference type="EMBL" id="TDX84707.1"/>
    </source>
</evidence>
<dbReference type="AlphaFoldDB" id="A0A4R8I6U4"/>
<feature type="chain" id="PRO_5020798966" description="DUF4252 domain-containing protein" evidence="1">
    <location>
        <begin position="19"/>
        <end position="180"/>
    </location>
</feature>
<gene>
    <name evidence="2" type="ORF">B0I22_2339</name>
</gene>
<evidence type="ECO:0008006" key="4">
    <source>
        <dbReference type="Google" id="ProtNLM"/>
    </source>
</evidence>
<dbReference type="OrthoDB" id="1250419at2"/>
<dbReference type="EMBL" id="SOEO01000002">
    <property type="protein sequence ID" value="TDX84707.1"/>
    <property type="molecule type" value="Genomic_DNA"/>
</dbReference>
<sequence length="180" mass="20692">MKKLISTLFLMSCSFVFAQEIFPPIVPPKITYRNLNSKKEALVEKKIFPMGDFKDLNFQKIILKNLSDNSSVAVFAIMTQFETFDNISKRTITFEKDELAKLIQSLQTMEQNSSTNPEQSTKFKYTTKDGIEIGSVYNSSQKLWENYINMSSVISMSIITFNTKELKELVQLLKKAEKSL</sequence>
<comment type="caution">
    <text evidence="2">The sequence shown here is derived from an EMBL/GenBank/DDBJ whole genome shotgun (WGS) entry which is preliminary data.</text>
</comment>
<evidence type="ECO:0000256" key="1">
    <source>
        <dbReference type="SAM" id="SignalP"/>
    </source>
</evidence>
<dbReference type="RefSeq" id="WP_133944762.1">
    <property type="nucleotide sequence ID" value="NZ_SOEO01000002.1"/>
</dbReference>
<feature type="signal peptide" evidence="1">
    <location>
        <begin position="1"/>
        <end position="18"/>
    </location>
</feature>